<dbReference type="PROSITE" id="PS50110">
    <property type="entry name" value="RESPONSE_REGULATORY"/>
    <property type="match status" value="1"/>
</dbReference>
<gene>
    <name evidence="4" type="ORF">RBSWK_01382</name>
</gene>
<comment type="caution">
    <text evidence="4">The sequence shown here is derived from an EMBL/GenBank/DDBJ whole genome shotgun (WGS) entry which is preliminary data.</text>
</comment>
<keyword evidence="1 2" id="KW-0597">Phosphoprotein</keyword>
<evidence type="ECO:0000313" key="4">
    <source>
        <dbReference type="EMBL" id="ELP34671.1"/>
    </source>
</evidence>
<protein>
    <submittedName>
        <fullName evidence="4">Protein containing Signal transduction response regulator, receiver region domain protein</fullName>
    </submittedName>
</protein>
<dbReference type="RefSeq" id="WP_007336578.1">
    <property type="nucleotide sequence ID" value="NZ_AMWG01000025.1"/>
</dbReference>
<dbReference type="CDD" id="cd00156">
    <property type="entry name" value="REC"/>
    <property type="match status" value="1"/>
</dbReference>
<feature type="domain" description="Response regulatory" evidence="3">
    <location>
        <begin position="9"/>
        <end position="123"/>
    </location>
</feature>
<feature type="modified residue" description="4-aspartylphosphate" evidence="2">
    <location>
        <position position="58"/>
    </location>
</feature>
<dbReference type="GO" id="GO:0000160">
    <property type="term" value="P:phosphorelay signal transduction system"/>
    <property type="evidence" value="ECO:0007669"/>
    <property type="project" value="InterPro"/>
</dbReference>
<evidence type="ECO:0000259" key="3">
    <source>
        <dbReference type="PROSITE" id="PS50110"/>
    </source>
</evidence>
<dbReference type="InterPro" id="IPR001789">
    <property type="entry name" value="Sig_transdc_resp-reg_receiver"/>
</dbReference>
<name>L7CNN1_RHOBT</name>
<dbReference type="InterPro" id="IPR050595">
    <property type="entry name" value="Bact_response_regulator"/>
</dbReference>
<evidence type="ECO:0000313" key="5">
    <source>
        <dbReference type="Proteomes" id="UP000010959"/>
    </source>
</evidence>
<reference evidence="4 5" key="1">
    <citation type="journal article" date="2013" name="Mar. Genomics">
        <title>Expression of sulfatases in Rhodopirellula baltica and the diversity of sulfatases in the genus Rhodopirellula.</title>
        <authorList>
            <person name="Wegner C.E."/>
            <person name="Richter-Heitmann T."/>
            <person name="Klindworth A."/>
            <person name="Klockow C."/>
            <person name="Richter M."/>
            <person name="Achstetter T."/>
            <person name="Glockner F.O."/>
            <person name="Harder J."/>
        </authorList>
    </citation>
    <scope>NUCLEOTIDE SEQUENCE [LARGE SCALE GENOMIC DNA]</scope>
    <source>
        <strain evidence="4 5">SWK14</strain>
    </source>
</reference>
<evidence type="ECO:0000256" key="1">
    <source>
        <dbReference type="ARBA" id="ARBA00022553"/>
    </source>
</evidence>
<proteinExistence type="predicted"/>
<dbReference type="PATRIC" id="fig|993516.3.peg.1457"/>
<dbReference type="Gene3D" id="3.40.50.2300">
    <property type="match status" value="1"/>
</dbReference>
<dbReference type="SUPFAM" id="SSF52172">
    <property type="entry name" value="CheY-like"/>
    <property type="match status" value="1"/>
</dbReference>
<accession>L7CNN1</accession>
<dbReference type="Pfam" id="PF00072">
    <property type="entry name" value="Response_reg"/>
    <property type="match status" value="1"/>
</dbReference>
<dbReference type="PANTHER" id="PTHR44591">
    <property type="entry name" value="STRESS RESPONSE REGULATOR PROTEIN 1"/>
    <property type="match status" value="1"/>
</dbReference>
<dbReference type="InterPro" id="IPR011006">
    <property type="entry name" value="CheY-like_superfamily"/>
</dbReference>
<sequence>MVDAGMIPTVLVTDDDADFRGVVCEALVRGGVQTQQAADGDEALRVIEKTAIHMVLLDVHMPRVTGLDVMRILSQRPDAMPYVLMSALMDEAIEREAARMRAYKILRKPVRLGKLREIVCGGLAEAYGWRPPERRMRTVMPSQRREPT</sequence>
<organism evidence="4 5">
    <name type="scientific">Rhodopirellula baltica SWK14</name>
    <dbReference type="NCBI Taxonomy" id="993516"/>
    <lineage>
        <taxon>Bacteria</taxon>
        <taxon>Pseudomonadati</taxon>
        <taxon>Planctomycetota</taxon>
        <taxon>Planctomycetia</taxon>
        <taxon>Pirellulales</taxon>
        <taxon>Pirellulaceae</taxon>
        <taxon>Rhodopirellula</taxon>
    </lineage>
</organism>
<evidence type="ECO:0000256" key="2">
    <source>
        <dbReference type="PROSITE-ProRule" id="PRU00169"/>
    </source>
</evidence>
<dbReference type="PANTHER" id="PTHR44591:SF23">
    <property type="entry name" value="CHEY SUBFAMILY"/>
    <property type="match status" value="1"/>
</dbReference>
<dbReference type="Proteomes" id="UP000010959">
    <property type="component" value="Unassembled WGS sequence"/>
</dbReference>
<dbReference type="AlphaFoldDB" id="L7CNN1"/>
<dbReference type="EMBL" id="AMWG01000025">
    <property type="protein sequence ID" value="ELP34671.1"/>
    <property type="molecule type" value="Genomic_DNA"/>
</dbReference>
<dbReference type="SMART" id="SM00448">
    <property type="entry name" value="REC"/>
    <property type="match status" value="1"/>
</dbReference>